<evidence type="ECO:0000313" key="4">
    <source>
        <dbReference type="EMBL" id="KAL3864927.1"/>
    </source>
</evidence>
<dbReference type="Proteomes" id="UP001634394">
    <property type="component" value="Unassembled WGS sequence"/>
</dbReference>
<dbReference type="PANTHER" id="PTHR43157:SF30">
    <property type="entry name" value="RETINOL DEHYDROGENASE 11-LIKE"/>
    <property type="match status" value="1"/>
</dbReference>
<dbReference type="InterPro" id="IPR002347">
    <property type="entry name" value="SDR_fam"/>
</dbReference>
<evidence type="ECO:0000313" key="5">
    <source>
        <dbReference type="Proteomes" id="UP001634394"/>
    </source>
</evidence>
<evidence type="ECO:0000256" key="2">
    <source>
        <dbReference type="RuleBase" id="RU000363"/>
    </source>
</evidence>
<dbReference type="EMBL" id="JBJQND010000010">
    <property type="protein sequence ID" value="KAL3864927.1"/>
    <property type="molecule type" value="Genomic_DNA"/>
</dbReference>
<comment type="similarity">
    <text evidence="2">Belongs to the short-chain dehydrogenases/reductases (SDR) family.</text>
</comment>
<comment type="caution">
    <text evidence="4">The sequence shown here is derived from an EMBL/GenBank/DDBJ whole genome shotgun (WGS) entry which is preliminary data.</text>
</comment>
<keyword evidence="5" id="KW-1185">Reference proteome</keyword>
<protein>
    <recommendedName>
        <fullName evidence="6">Retinol dehydrogenase 11</fullName>
    </recommendedName>
</protein>
<dbReference type="Gene3D" id="3.40.50.720">
    <property type="entry name" value="NAD(P)-binding Rossmann-like Domain"/>
    <property type="match status" value="1"/>
</dbReference>
<evidence type="ECO:0008006" key="6">
    <source>
        <dbReference type="Google" id="ProtNLM"/>
    </source>
</evidence>
<dbReference type="PRINTS" id="PR00081">
    <property type="entry name" value="GDHRDH"/>
</dbReference>
<gene>
    <name evidence="4" type="ORF">ACJMK2_006571</name>
</gene>
<name>A0ABD3VTN1_SINWO</name>
<keyword evidence="1" id="KW-0560">Oxidoreductase</keyword>
<proteinExistence type="inferred from homology"/>
<dbReference type="GO" id="GO:0016491">
    <property type="term" value="F:oxidoreductase activity"/>
    <property type="evidence" value="ECO:0007669"/>
    <property type="project" value="UniProtKB-KW"/>
</dbReference>
<accession>A0ABD3VTN1</accession>
<dbReference type="AlphaFoldDB" id="A0ABD3VTN1"/>
<keyword evidence="3" id="KW-0812">Transmembrane</keyword>
<dbReference type="SUPFAM" id="SSF51735">
    <property type="entry name" value="NAD(P)-binding Rossmann-fold domains"/>
    <property type="match status" value="1"/>
</dbReference>
<dbReference type="InterPro" id="IPR036291">
    <property type="entry name" value="NAD(P)-bd_dom_sf"/>
</dbReference>
<feature type="transmembrane region" description="Helical" evidence="3">
    <location>
        <begin position="6"/>
        <end position="25"/>
    </location>
</feature>
<keyword evidence="3" id="KW-0472">Membrane</keyword>
<dbReference type="Pfam" id="PF00106">
    <property type="entry name" value="adh_short"/>
    <property type="match status" value="1"/>
</dbReference>
<organism evidence="4 5">
    <name type="scientific">Sinanodonta woodiana</name>
    <name type="common">Chinese pond mussel</name>
    <name type="synonym">Anodonta woodiana</name>
    <dbReference type="NCBI Taxonomy" id="1069815"/>
    <lineage>
        <taxon>Eukaryota</taxon>
        <taxon>Metazoa</taxon>
        <taxon>Spiralia</taxon>
        <taxon>Lophotrochozoa</taxon>
        <taxon>Mollusca</taxon>
        <taxon>Bivalvia</taxon>
        <taxon>Autobranchia</taxon>
        <taxon>Heteroconchia</taxon>
        <taxon>Palaeoheterodonta</taxon>
        <taxon>Unionida</taxon>
        <taxon>Unionoidea</taxon>
        <taxon>Unionidae</taxon>
        <taxon>Unioninae</taxon>
        <taxon>Sinanodonta</taxon>
    </lineage>
</organism>
<sequence length="322" mass="36024">MDLWTFVLAFLIFIVLLLAGLKIYFDAGKGVCHSNADLTGKTVLITGANAGIGYYTALDIARRNARVILACRSQEKGLVAMKQIQESTGNKNIVVREVDLSLMASVKKFAEKILREEAHLDILINNAGVAGIPKMMTAEGFETVYATNHFGPFLLTNLLLDLLKKSAPSRIVNVSSIGHKFGSIEFDNLKAEKWYSKMYFYGNTKLANILFTRELARRLEGTGVSCYVLHPGAVGTDLFRDMPFYMRIPTMYFNYYICKTPEQGAQTSIYCAVSEEVEGKSGKYYMDCRESDELSPKAQDDAVAKKLWEISEFYLNEGGFLH</sequence>
<keyword evidence="3" id="KW-1133">Transmembrane helix</keyword>
<evidence type="ECO:0000256" key="1">
    <source>
        <dbReference type="ARBA" id="ARBA00023002"/>
    </source>
</evidence>
<evidence type="ECO:0000256" key="3">
    <source>
        <dbReference type="SAM" id="Phobius"/>
    </source>
</evidence>
<reference evidence="4 5" key="1">
    <citation type="submission" date="2024-11" db="EMBL/GenBank/DDBJ databases">
        <title>Chromosome-level genome assembly of the freshwater bivalve Anodonta woodiana.</title>
        <authorList>
            <person name="Chen X."/>
        </authorList>
    </citation>
    <scope>NUCLEOTIDE SEQUENCE [LARGE SCALE GENOMIC DNA]</scope>
    <source>
        <strain evidence="4">MN2024</strain>
        <tissue evidence="4">Gills</tissue>
    </source>
</reference>
<dbReference type="PRINTS" id="PR00080">
    <property type="entry name" value="SDRFAMILY"/>
</dbReference>
<dbReference type="PANTHER" id="PTHR43157">
    <property type="entry name" value="PHOSPHATIDYLINOSITOL-GLYCAN BIOSYNTHESIS CLASS F PROTEIN-RELATED"/>
    <property type="match status" value="1"/>
</dbReference>